<dbReference type="EMBL" id="JADTXM010000015">
    <property type="protein sequence ID" value="MBH3440959.1"/>
    <property type="molecule type" value="Genomic_DNA"/>
</dbReference>
<gene>
    <name evidence="2" type="ORF">I5Q09_19940</name>
</gene>
<feature type="chain" id="PRO_5046856632" description="Lipoprotein" evidence="1">
    <location>
        <begin position="22"/>
        <end position="179"/>
    </location>
</feature>
<keyword evidence="1" id="KW-0732">Signal</keyword>
<accession>A0ABS0MYA5</accession>
<feature type="signal peptide" evidence="1">
    <location>
        <begin position="1"/>
        <end position="21"/>
    </location>
</feature>
<reference evidence="2 3" key="1">
    <citation type="submission" date="2020-11" db="EMBL/GenBank/DDBJ databases">
        <title>Enhanced detection system for hospital associated transmission using whole genome sequencing surveillance.</title>
        <authorList>
            <person name="Harrison L.H."/>
            <person name="Van Tyne D."/>
            <person name="Marsh J.W."/>
            <person name="Griffith M.P."/>
            <person name="Snyder D.J."/>
            <person name="Cooper V.S."/>
            <person name="Mustapha M."/>
        </authorList>
    </citation>
    <scope>NUCLEOTIDE SEQUENCE [LARGE SCALE GENOMIC DNA]</scope>
    <source>
        <strain evidence="2 3">PSB00013</strain>
    </source>
</reference>
<proteinExistence type="predicted"/>
<organism evidence="2 3">
    <name type="scientific">Pseudomonas luteola</name>
    <dbReference type="NCBI Taxonomy" id="47886"/>
    <lineage>
        <taxon>Bacteria</taxon>
        <taxon>Pseudomonadati</taxon>
        <taxon>Pseudomonadota</taxon>
        <taxon>Gammaproteobacteria</taxon>
        <taxon>Pseudomonadales</taxon>
        <taxon>Pseudomonadaceae</taxon>
        <taxon>Pseudomonas</taxon>
    </lineage>
</organism>
<sequence length="179" mass="18960">MNRSMLALALALFSLSSYGAADNNVSTAAVDALPQGSNASSQLAYAVNQGGQAVSAWSVKVSMKYLTASGYLKVDQPVLSVEVQEGGCGMGKSKLVPMQGQEVKVTQKICIGMIGHQMKIVGWVFTDTPSDILNPSDDTSEYERGRAVDLLTDGRYVSFDTGAYTITVNPLSQSVTHEG</sequence>
<evidence type="ECO:0000313" key="2">
    <source>
        <dbReference type="EMBL" id="MBH3440959.1"/>
    </source>
</evidence>
<dbReference type="Proteomes" id="UP000638986">
    <property type="component" value="Unassembled WGS sequence"/>
</dbReference>
<comment type="caution">
    <text evidence="2">The sequence shown here is derived from an EMBL/GenBank/DDBJ whole genome shotgun (WGS) entry which is preliminary data.</text>
</comment>
<name>A0ABS0MYA5_PSELU</name>
<dbReference type="RefSeq" id="WP_146766005.1">
    <property type="nucleotide sequence ID" value="NZ_JAAMQY010000010.1"/>
</dbReference>
<protein>
    <recommendedName>
        <fullName evidence="4">Lipoprotein</fullName>
    </recommendedName>
</protein>
<evidence type="ECO:0000313" key="3">
    <source>
        <dbReference type="Proteomes" id="UP000638986"/>
    </source>
</evidence>
<evidence type="ECO:0000256" key="1">
    <source>
        <dbReference type="SAM" id="SignalP"/>
    </source>
</evidence>
<evidence type="ECO:0008006" key="4">
    <source>
        <dbReference type="Google" id="ProtNLM"/>
    </source>
</evidence>